<dbReference type="RefSeq" id="WP_014201735.1">
    <property type="nucleotide sequence ID" value="NC_016599.1"/>
</dbReference>
<dbReference type="HOGENOM" id="CLU_100552_2_0_10"/>
<comment type="subcellular location">
    <subcellularLocation>
        <location evidence="5">Cytoplasm</location>
    </subcellularLocation>
</comment>
<dbReference type="GO" id="GO:0005737">
    <property type="term" value="C:cytoplasm"/>
    <property type="evidence" value="ECO:0007669"/>
    <property type="project" value="UniProtKB-SubCell"/>
</dbReference>
<sequence length="157" mass="18445">MKIVFVQTGKTKGKEIQKLEEEYYKRLGRYVSFQKVVVPDLKNTKTLREEEVKKQEALLIQKEFQPGDHIILLDENGKQYPSLKFANHLQQIMNRGVRRIVFVIGGPYGFDQTIYDAAQEKLSLSLMTFSHQIIRPIFAEQLYRAYSILNNDPYHHQ</sequence>
<keyword evidence="3 5" id="KW-0949">S-adenosyl-L-methionine</keyword>
<comment type="catalytic activity">
    <reaction evidence="5">
        <text>pseudouridine(1915) in 23S rRNA + S-adenosyl-L-methionine = N(3)-methylpseudouridine(1915) in 23S rRNA + S-adenosyl-L-homocysteine + H(+)</text>
        <dbReference type="Rhea" id="RHEA:42752"/>
        <dbReference type="Rhea" id="RHEA-COMP:10221"/>
        <dbReference type="Rhea" id="RHEA-COMP:10222"/>
        <dbReference type="ChEBI" id="CHEBI:15378"/>
        <dbReference type="ChEBI" id="CHEBI:57856"/>
        <dbReference type="ChEBI" id="CHEBI:59789"/>
        <dbReference type="ChEBI" id="CHEBI:65314"/>
        <dbReference type="ChEBI" id="CHEBI:74486"/>
        <dbReference type="EC" id="2.1.1.177"/>
    </reaction>
</comment>
<dbReference type="PANTHER" id="PTHR33603:SF1">
    <property type="entry name" value="RIBOSOMAL RNA LARGE SUBUNIT METHYLTRANSFERASE H"/>
    <property type="match status" value="1"/>
</dbReference>
<protein>
    <recommendedName>
        <fullName evidence="5">Ribosomal RNA large subunit methyltransferase H</fullName>
        <ecNumber evidence="5">2.1.1.177</ecNumber>
    </recommendedName>
    <alternativeName>
        <fullName evidence="5">23S rRNA (pseudouridine1915-N3)-methyltransferase</fullName>
    </alternativeName>
    <alternativeName>
        <fullName evidence="5">23S rRNA m3Psi1915 methyltransferase</fullName>
    </alternativeName>
    <alternativeName>
        <fullName evidence="5">rRNA (pseudouridine-N3-)-methyltransferase RlmH</fullName>
    </alternativeName>
</protein>
<comment type="function">
    <text evidence="5">Specifically methylates the pseudouridine at position 1915 (m3Psi1915) in 23S rRNA.</text>
</comment>
<dbReference type="SUPFAM" id="SSF75217">
    <property type="entry name" value="alpha/beta knot"/>
    <property type="match status" value="1"/>
</dbReference>
<dbReference type="KEGG" id="oho:Oweho_1382"/>
<comment type="similarity">
    <text evidence="4 5">Belongs to the RNA methyltransferase RlmH family.</text>
</comment>
<dbReference type="AlphaFoldDB" id="G8R7M6"/>
<dbReference type="OrthoDB" id="9806643at2"/>
<comment type="subunit">
    <text evidence="5">Homodimer.</text>
</comment>
<dbReference type="Pfam" id="PF02590">
    <property type="entry name" value="SPOUT_MTase"/>
    <property type="match status" value="1"/>
</dbReference>
<dbReference type="NCBIfam" id="NF000990">
    <property type="entry name" value="PRK00103.2-4"/>
    <property type="match status" value="1"/>
</dbReference>
<keyword evidence="1 5" id="KW-0489">Methyltransferase</keyword>
<name>G8R7M6_OWEHD</name>
<dbReference type="Proteomes" id="UP000005631">
    <property type="component" value="Chromosome"/>
</dbReference>
<reference evidence="6 7" key="1">
    <citation type="journal article" date="2012" name="Stand. Genomic Sci.">
        <title>Genome sequence of the orange-pigmented seawater bacterium Owenweeksia hongkongensis type strain (UST20020801(T)).</title>
        <authorList>
            <person name="Riedel T."/>
            <person name="Held B."/>
            <person name="Nolan M."/>
            <person name="Lucas S."/>
            <person name="Lapidus A."/>
            <person name="Tice H."/>
            <person name="Del Rio T.G."/>
            <person name="Cheng J.F."/>
            <person name="Han C."/>
            <person name="Tapia R."/>
            <person name="Goodwin L.A."/>
            <person name="Pitluck S."/>
            <person name="Liolios K."/>
            <person name="Mavromatis K."/>
            <person name="Pagani I."/>
            <person name="Ivanova N."/>
            <person name="Mikhailova N."/>
            <person name="Pati A."/>
            <person name="Chen A."/>
            <person name="Palaniappan K."/>
            <person name="Rohde M."/>
            <person name="Tindall B.J."/>
            <person name="Detter J.C."/>
            <person name="Goker M."/>
            <person name="Woyke T."/>
            <person name="Bristow J."/>
            <person name="Eisen J.A."/>
            <person name="Markowitz V."/>
            <person name="Hugenholtz P."/>
            <person name="Klenk H.P."/>
            <person name="Kyrpides N.C."/>
        </authorList>
    </citation>
    <scope>NUCLEOTIDE SEQUENCE</scope>
    <source>
        <strain evidence="7">DSM 17368 / JCM 12287 / NRRL B-23963</strain>
    </source>
</reference>
<evidence type="ECO:0000256" key="4">
    <source>
        <dbReference type="ARBA" id="ARBA00038303"/>
    </source>
</evidence>
<dbReference type="EC" id="2.1.1.177" evidence="5"/>
<dbReference type="STRING" id="926562.Oweho_1382"/>
<keyword evidence="5" id="KW-0698">rRNA processing</keyword>
<dbReference type="HAMAP" id="MF_00658">
    <property type="entry name" value="23SrRNA_methyltr_H"/>
    <property type="match status" value="1"/>
</dbReference>
<organism evidence="6 7">
    <name type="scientific">Owenweeksia hongkongensis (strain DSM 17368 / CIP 108786 / JCM 12287 / NRRL B-23963 / UST20020801)</name>
    <dbReference type="NCBI Taxonomy" id="926562"/>
    <lineage>
        <taxon>Bacteria</taxon>
        <taxon>Pseudomonadati</taxon>
        <taxon>Bacteroidota</taxon>
        <taxon>Flavobacteriia</taxon>
        <taxon>Flavobacteriales</taxon>
        <taxon>Owenweeksiaceae</taxon>
        <taxon>Owenweeksia</taxon>
    </lineage>
</organism>
<accession>G8R7M6</accession>
<feature type="binding site" evidence="5">
    <location>
        <position position="105"/>
    </location>
    <ligand>
        <name>S-adenosyl-L-methionine</name>
        <dbReference type="ChEBI" id="CHEBI:59789"/>
    </ligand>
</feature>
<feature type="binding site" evidence="5">
    <location>
        <begin position="124"/>
        <end position="129"/>
    </location>
    <ligand>
        <name>S-adenosyl-L-methionine</name>
        <dbReference type="ChEBI" id="CHEBI:59789"/>
    </ligand>
</feature>
<dbReference type="InterPro" id="IPR003742">
    <property type="entry name" value="RlmH-like"/>
</dbReference>
<dbReference type="PATRIC" id="fig|926562.3.peg.1392"/>
<keyword evidence="2 5" id="KW-0808">Transferase</keyword>
<dbReference type="CDD" id="cd18081">
    <property type="entry name" value="RlmH-like"/>
    <property type="match status" value="1"/>
</dbReference>
<dbReference type="Gene3D" id="3.40.1280.10">
    <property type="match status" value="1"/>
</dbReference>
<dbReference type="EMBL" id="CP003156">
    <property type="protein sequence ID" value="AEV32379.1"/>
    <property type="molecule type" value="Genomic_DNA"/>
</dbReference>
<dbReference type="InterPro" id="IPR029026">
    <property type="entry name" value="tRNA_m1G_MTases_N"/>
</dbReference>
<evidence type="ECO:0000313" key="7">
    <source>
        <dbReference type="Proteomes" id="UP000005631"/>
    </source>
</evidence>
<evidence type="ECO:0000256" key="1">
    <source>
        <dbReference type="ARBA" id="ARBA00022603"/>
    </source>
</evidence>
<keyword evidence="7" id="KW-1185">Reference proteome</keyword>
<feature type="binding site" evidence="5">
    <location>
        <position position="73"/>
    </location>
    <ligand>
        <name>S-adenosyl-L-methionine</name>
        <dbReference type="ChEBI" id="CHEBI:59789"/>
    </ligand>
</feature>
<proteinExistence type="inferred from homology"/>
<dbReference type="InterPro" id="IPR029028">
    <property type="entry name" value="Alpha/beta_knot_MTases"/>
</dbReference>
<evidence type="ECO:0000256" key="2">
    <source>
        <dbReference type="ARBA" id="ARBA00022679"/>
    </source>
</evidence>
<dbReference type="PIRSF" id="PIRSF004505">
    <property type="entry name" value="MT_bac"/>
    <property type="match status" value="1"/>
</dbReference>
<evidence type="ECO:0000256" key="3">
    <source>
        <dbReference type="ARBA" id="ARBA00022691"/>
    </source>
</evidence>
<dbReference type="PANTHER" id="PTHR33603">
    <property type="entry name" value="METHYLTRANSFERASE"/>
    <property type="match status" value="1"/>
</dbReference>
<dbReference type="GO" id="GO:0070038">
    <property type="term" value="F:rRNA (pseudouridine-N3-)-methyltransferase activity"/>
    <property type="evidence" value="ECO:0007669"/>
    <property type="project" value="UniProtKB-UniRule"/>
</dbReference>
<evidence type="ECO:0000256" key="5">
    <source>
        <dbReference type="HAMAP-Rule" id="MF_00658"/>
    </source>
</evidence>
<keyword evidence="5" id="KW-0963">Cytoplasm</keyword>
<dbReference type="eggNOG" id="COG1576">
    <property type="taxonomic scope" value="Bacteria"/>
</dbReference>
<evidence type="ECO:0000313" key="6">
    <source>
        <dbReference type="EMBL" id="AEV32379.1"/>
    </source>
</evidence>
<gene>
    <name evidence="5" type="primary">rlmH</name>
    <name evidence="6" type="ordered locus">Oweho_1382</name>
</gene>